<evidence type="ECO:0000313" key="1">
    <source>
        <dbReference type="EMBL" id="KAJ7988692.1"/>
    </source>
</evidence>
<accession>A0ACC2FBG7</accession>
<gene>
    <name evidence="1" type="ORF">DPEC_G00311870</name>
</gene>
<dbReference type="EMBL" id="CM055757">
    <property type="protein sequence ID" value="KAJ7988692.1"/>
    <property type="molecule type" value="Genomic_DNA"/>
</dbReference>
<evidence type="ECO:0000313" key="2">
    <source>
        <dbReference type="Proteomes" id="UP001157502"/>
    </source>
</evidence>
<reference evidence="1" key="1">
    <citation type="submission" date="2021-05" db="EMBL/GenBank/DDBJ databases">
        <authorList>
            <person name="Pan Q."/>
            <person name="Jouanno E."/>
            <person name="Zahm M."/>
            <person name="Klopp C."/>
            <person name="Cabau C."/>
            <person name="Louis A."/>
            <person name="Berthelot C."/>
            <person name="Parey E."/>
            <person name="Roest Crollius H."/>
            <person name="Montfort J."/>
            <person name="Robinson-Rechavi M."/>
            <person name="Bouchez O."/>
            <person name="Lampietro C."/>
            <person name="Lopez Roques C."/>
            <person name="Donnadieu C."/>
            <person name="Postlethwait J."/>
            <person name="Bobe J."/>
            <person name="Dillon D."/>
            <person name="Chandos A."/>
            <person name="von Hippel F."/>
            <person name="Guiguen Y."/>
        </authorList>
    </citation>
    <scope>NUCLEOTIDE SEQUENCE</scope>
    <source>
        <strain evidence="1">YG-Jan2019</strain>
    </source>
</reference>
<proteinExistence type="predicted"/>
<keyword evidence="2" id="KW-1185">Reference proteome</keyword>
<dbReference type="Proteomes" id="UP001157502">
    <property type="component" value="Chromosome 30"/>
</dbReference>
<protein>
    <submittedName>
        <fullName evidence="1">Uncharacterized protein</fullName>
    </submittedName>
</protein>
<comment type="caution">
    <text evidence="1">The sequence shown here is derived from an EMBL/GenBank/DDBJ whole genome shotgun (WGS) entry which is preliminary data.</text>
</comment>
<organism evidence="1 2">
    <name type="scientific">Dallia pectoralis</name>
    <name type="common">Alaska blackfish</name>
    <dbReference type="NCBI Taxonomy" id="75939"/>
    <lineage>
        <taxon>Eukaryota</taxon>
        <taxon>Metazoa</taxon>
        <taxon>Chordata</taxon>
        <taxon>Craniata</taxon>
        <taxon>Vertebrata</taxon>
        <taxon>Euteleostomi</taxon>
        <taxon>Actinopterygii</taxon>
        <taxon>Neopterygii</taxon>
        <taxon>Teleostei</taxon>
        <taxon>Protacanthopterygii</taxon>
        <taxon>Esociformes</taxon>
        <taxon>Umbridae</taxon>
        <taxon>Dallia</taxon>
    </lineage>
</organism>
<sequence>MSVTISTLNTRSIRYPDRRRTVLGHLTTKPADIFLLQECGIPYKEMDGLLEEGWTLGSSFWSGSNIARADGVGILMTNPYIRPKASRVLESGRILVLDLEIQGSPLRVINVYGPTNVPERVSLYRKLRSLFLVSTPVLVGGDFNCALRDEDRSKPRRDRSSKELQANIDDFSLTDVGGSTPPTPTWVSSSGASYSRIDMFLLSPGLRMRSLTSEAAHFSDHRMVTVTLDWEAGRLVKIGRGSWRMNTSVLEDQTVRRSFSRRYLEW</sequence>
<name>A0ACC2FBG7_DALPE</name>